<sequence length="96" mass="11269">MPPRSKVRSALFMDIPINNTVIKRGTWYAAAYNEVFLNLEQDIRDGREVETFDRNRLYGAIGYAVRYDLKVQADYMYQSSDTVDKEQLQFSLHHNC</sequence>
<proteinExistence type="predicted"/>
<dbReference type="RefSeq" id="WP_189478039.1">
    <property type="nucleotide sequence ID" value="NZ_BMYM01000002.1"/>
</dbReference>
<organism evidence="1 2">
    <name type="scientific">Parahalioglobus pacificus</name>
    <dbReference type="NCBI Taxonomy" id="930806"/>
    <lineage>
        <taxon>Bacteria</taxon>
        <taxon>Pseudomonadati</taxon>
        <taxon>Pseudomonadota</taxon>
        <taxon>Gammaproteobacteria</taxon>
        <taxon>Cellvibrionales</taxon>
        <taxon>Halieaceae</taxon>
        <taxon>Parahalioglobus</taxon>
    </lineage>
</organism>
<reference evidence="1" key="2">
    <citation type="submission" date="2020-09" db="EMBL/GenBank/DDBJ databases">
        <authorList>
            <person name="Sun Q."/>
            <person name="Kim S."/>
        </authorList>
    </citation>
    <scope>NUCLEOTIDE SEQUENCE</scope>
    <source>
        <strain evidence="1">KCTC 23430</strain>
    </source>
</reference>
<comment type="caution">
    <text evidence="1">The sequence shown here is derived from an EMBL/GenBank/DDBJ whole genome shotgun (WGS) entry which is preliminary data.</text>
</comment>
<dbReference type="AlphaFoldDB" id="A0A918XKE7"/>
<name>A0A918XKE7_9GAMM</name>
<keyword evidence="2" id="KW-1185">Reference proteome</keyword>
<protein>
    <submittedName>
        <fullName evidence="1">Uncharacterized protein</fullName>
    </submittedName>
</protein>
<evidence type="ECO:0000313" key="1">
    <source>
        <dbReference type="EMBL" id="GHD36131.1"/>
    </source>
</evidence>
<accession>A0A918XKE7</accession>
<evidence type="ECO:0000313" key="2">
    <source>
        <dbReference type="Proteomes" id="UP000644693"/>
    </source>
</evidence>
<dbReference type="Proteomes" id="UP000644693">
    <property type="component" value="Unassembled WGS sequence"/>
</dbReference>
<dbReference type="InterPro" id="IPR019619">
    <property type="entry name" value="DUF2490"/>
</dbReference>
<gene>
    <name evidence="1" type="ORF">GCM10007053_24170</name>
</gene>
<dbReference type="EMBL" id="BMYM01000002">
    <property type="protein sequence ID" value="GHD36131.1"/>
    <property type="molecule type" value="Genomic_DNA"/>
</dbReference>
<reference evidence="1" key="1">
    <citation type="journal article" date="2014" name="Int. J. Syst. Evol. Microbiol.">
        <title>Complete genome sequence of Corynebacterium casei LMG S-19264T (=DSM 44701T), isolated from a smear-ripened cheese.</title>
        <authorList>
            <consortium name="US DOE Joint Genome Institute (JGI-PGF)"/>
            <person name="Walter F."/>
            <person name="Albersmeier A."/>
            <person name="Kalinowski J."/>
            <person name="Ruckert C."/>
        </authorList>
    </citation>
    <scope>NUCLEOTIDE SEQUENCE</scope>
    <source>
        <strain evidence="1">KCTC 23430</strain>
    </source>
</reference>
<dbReference type="Pfam" id="PF10677">
    <property type="entry name" value="DUF2490"/>
    <property type="match status" value="1"/>
</dbReference>